<dbReference type="Proteomes" id="UP001390339">
    <property type="component" value="Unassembled WGS sequence"/>
</dbReference>
<feature type="chain" id="PRO_5046149989" evidence="1">
    <location>
        <begin position="19"/>
        <end position="76"/>
    </location>
</feature>
<organism evidence="2 3">
    <name type="scientific">Apiospora arundinis</name>
    <dbReference type="NCBI Taxonomy" id="335852"/>
    <lineage>
        <taxon>Eukaryota</taxon>
        <taxon>Fungi</taxon>
        <taxon>Dikarya</taxon>
        <taxon>Ascomycota</taxon>
        <taxon>Pezizomycotina</taxon>
        <taxon>Sordariomycetes</taxon>
        <taxon>Xylariomycetidae</taxon>
        <taxon>Amphisphaeriales</taxon>
        <taxon>Apiosporaceae</taxon>
        <taxon>Apiospora</taxon>
    </lineage>
</organism>
<keyword evidence="3" id="KW-1185">Reference proteome</keyword>
<keyword evidence="1" id="KW-0732">Signal</keyword>
<evidence type="ECO:0000313" key="3">
    <source>
        <dbReference type="Proteomes" id="UP001390339"/>
    </source>
</evidence>
<feature type="signal peptide" evidence="1">
    <location>
        <begin position="1"/>
        <end position="18"/>
    </location>
</feature>
<name>A0ABR2HSX4_9PEZI</name>
<evidence type="ECO:0000313" key="2">
    <source>
        <dbReference type="EMBL" id="KAK8852183.1"/>
    </source>
</evidence>
<comment type="caution">
    <text evidence="2">The sequence shown here is derived from an EMBL/GenBank/DDBJ whole genome shotgun (WGS) entry which is preliminary data.</text>
</comment>
<evidence type="ECO:0000256" key="1">
    <source>
        <dbReference type="SAM" id="SignalP"/>
    </source>
</evidence>
<accession>A0ABR2HSX4</accession>
<proteinExistence type="predicted"/>
<dbReference type="EMBL" id="JAPCWZ010000009">
    <property type="protein sequence ID" value="KAK8852183.1"/>
    <property type="molecule type" value="Genomic_DNA"/>
</dbReference>
<protein>
    <submittedName>
        <fullName evidence="2">Uncharacterized protein</fullName>
    </submittedName>
</protein>
<gene>
    <name evidence="2" type="ORF">PGQ11_014662</name>
</gene>
<sequence>MQFRNPMCLLLALGGSSALAMPAAGTIPPTGAAPTTGTIPPTGTAVPTAGAVPTAVGDGLDARGDLVIEKRARLLS</sequence>
<reference evidence="2 3" key="1">
    <citation type="journal article" date="2024" name="IMA Fungus">
        <title>Apiospora arundinis, a panoply of carbohydrate-active enzymes and secondary metabolites.</title>
        <authorList>
            <person name="Sorensen T."/>
            <person name="Petersen C."/>
            <person name="Muurmann A.T."/>
            <person name="Christiansen J.V."/>
            <person name="Brundto M.L."/>
            <person name="Overgaard C.K."/>
            <person name="Boysen A.T."/>
            <person name="Wollenberg R.D."/>
            <person name="Larsen T.O."/>
            <person name="Sorensen J.L."/>
            <person name="Nielsen K.L."/>
            <person name="Sondergaard T.E."/>
        </authorList>
    </citation>
    <scope>NUCLEOTIDE SEQUENCE [LARGE SCALE GENOMIC DNA]</scope>
    <source>
        <strain evidence="2 3">AAU 773</strain>
    </source>
</reference>